<dbReference type="SUPFAM" id="SSF49363">
    <property type="entry name" value="Purple acid phosphatase, N-terminal domain"/>
    <property type="match status" value="1"/>
</dbReference>
<dbReference type="EMBL" id="CP128400">
    <property type="protein sequence ID" value="WJW69753.1"/>
    <property type="molecule type" value="Genomic_DNA"/>
</dbReference>
<proteinExistence type="predicted"/>
<dbReference type="InterPro" id="IPR008963">
    <property type="entry name" value="Purple_acid_Pase-like_N"/>
</dbReference>
<sequence>MLLVMSLVTAAMTHVSIPTRLGELNTVSTADFPQVVKQNADALVAVQSTNANNALVAYRGGNSTVQIGNEKVTPPAWSGNWLNFGLMDSTTIRFNEPFNVLRVEWLANVPVRTALQIDVRASGDGQNWTLWELLNQSGQVARFDSNKLYLYAEYRIRMFSADEGISPEFMGISLAANSQNVNTFFNGNNANLAMLAANQPATYKVYGTRQGMVGGRTASGHVIVPNDRFVSLPSWRSLSKKGSSDYQVRIVAPNGKSGVAPVYDVGPWSNQDNYWTAPRDMWNDLPVGMPMAEKAFFNNYNNGKNEFGDDVVNPSSIDVGDGTWWTDLGLGGAGWKDGNRLAVSFLWGANITPVQLSNVQIKNIGSGNATISWNTNVPTTDWLEYGFDTNYRFHTTPGTFMGTNHVVYLGDLAPNRTYNLRARTRDIIGQEVASDKLTFTTGSGMTTQLTNWQTDQGLKTTISPDFGSVKIEGKRVVDSYWNDNPVNNYTAGASTIPGNVGNSGGLDVEFAPICDANGQNCNFGSGSGYKAYVQIVNDVGEEVRVGVISDSIISPNGLTIMVEGTTANGPLWRYSDPNLLDPRQSHHFLIVWDGNQVRVKVDYGSFLDPTPITTSGIKWNFAAAARYKGDSVNVNLKEINFSWGSVNPAPAPVSQ</sequence>
<dbReference type="CDD" id="cd00063">
    <property type="entry name" value="FN3"/>
    <property type="match status" value="1"/>
</dbReference>
<dbReference type="Proteomes" id="UP001431572">
    <property type="component" value="Chromosome 2"/>
</dbReference>
<organism evidence="2 3">
    <name type="scientific">Candidatus Chlorohelix allophototropha</name>
    <dbReference type="NCBI Taxonomy" id="3003348"/>
    <lineage>
        <taxon>Bacteria</taxon>
        <taxon>Bacillati</taxon>
        <taxon>Chloroflexota</taxon>
        <taxon>Chloroflexia</taxon>
        <taxon>Candidatus Chloroheliales</taxon>
        <taxon>Candidatus Chloroheliaceae</taxon>
        <taxon>Candidatus Chlorohelix</taxon>
    </lineage>
</organism>
<accession>A0ABY9B968</accession>
<gene>
    <name evidence="2" type="ORF">OZ401_003383</name>
</gene>
<name>A0ABY9B968_9CHLR</name>
<evidence type="ECO:0000313" key="2">
    <source>
        <dbReference type="EMBL" id="WJW69753.1"/>
    </source>
</evidence>
<protein>
    <recommendedName>
        <fullName evidence="1">Fibronectin type-III domain-containing protein</fullName>
    </recommendedName>
</protein>
<dbReference type="PROSITE" id="PS50853">
    <property type="entry name" value="FN3"/>
    <property type="match status" value="1"/>
</dbReference>
<dbReference type="InterPro" id="IPR003961">
    <property type="entry name" value="FN3_dom"/>
</dbReference>
<evidence type="ECO:0000313" key="3">
    <source>
        <dbReference type="Proteomes" id="UP001431572"/>
    </source>
</evidence>
<feature type="domain" description="Fibronectin type-III" evidence="1">
    <location>
        <begin position="355"/>
        <end position="444"/>
    </location>
</feature>
<evidence type="ECO:0000259" key="1">
    <source>
        <dbReference type="PROSITE" id="PS50853"/>
    </source>
</evidence>
<reference evidence="2" key="1">
    <citation type="journal article" date="2024" name="Nature">
        <title>Anoxygenic phototroph of the Chloroflexota uses a type I reaction centre.</title>
        <authorList>
            <person name="Tsuji J.M."/>
            <person name="Shaw N.A."/>
            <person name="Nagashima S."/>
            <person name="Venkiteswaran J.J."/>
            <person name="Schiff S.L."/>
            <person name="Watanabe T."/>
            <person name="Fukui M."/>
            <person name="Hanada S."/>
            <person name="Tank M."/>
            <person name="Neufeld J.D."/>
        </authorList>
    </citation>
    <scope>NUCLEOTIDE SEQUENCE</scope>
    <source>
        <strain evidence="2">L227-S17</strain>
    </source>
</reference>
<keyword evidence="3" id="KW-1185">Reference proteome</keyword>
<dbReference type="RefSeq" id="WP_341471626.1">
    <property type="nucleotide sequence ID" value="NZ_CP128400.1"/>
</dbReference>